<name>A0A6A6J032_9PLEO</name>
<proteinExistence type="predicted"/>
<feature type="compositionally biased region" description="Basic and acidic residues" evidence="1">
    <location>
        <begin position="14"/>
        <end position="32"/>
    </location>
</feature>
<dbReference type="EMBL" id="ML987190">
    <property type="protein sequence ID" value="KAF2255200.1"/>
    <property type="molecule type" value="Genomic_DNA"/>
</dbReference>
<evidence type="ECO:0000313" key="3">
    <source>
        <dbReference type="Proteomes" id="UP000800094"/>
    </source>
</evidence>
<dbReference type="GeneID" id="54586078"/>
<protein>
    <submittedName>
        <fullName evidence="2">Uncharacterized protein</fullName>
    </submittedName>
</protein>
<organism evidence="2 3">
    <name type="scientific">Trematosphaeria pertusa</name>
    <dbReference type="NCBI Taxonomy" id="390896"/>
    <lineage>
        <taxon>Eukaryota</taxon>
        <taxon>Fungi</taxon>
        <taxon>Dikarya</taxon>
        <taxon>Ascomycota</taxon>
        <taxon>Pezizomycotina</taxon>
        <taxon>Dothideomycetes</taxon>
        <taxon>Pleosporomycetidae</taxon>
        <taxon>Pleosporales</taxon>
        <taxon>Massarineae</taxon>
        <taxon>Trematosphaeriaceae</taxon>
        <taxon>Trematosphaeria</taxon>
    </lineage>
</organism>
<keyword evidence="3" id="KW-1185">Reference proteome</keyword>
<gene>
    <name evidence="2" type="ORF">BU26DRAFT_559814</name>
</gene>
<feature type="compositionally biased region" description="Basic residues" evidence="1">
    <location>
        <begin position="33"/>
        <end position="42"/>
    </location>
</feature>
<evidence type="ECO:0000313" key="2">
    <source>
        <dbReference type="EMBL" id="KAF2255200.1"/>
    </source>
</evidence>
<dbReference type="Proteomes" id="UP000800094">
    <property type="component" value="Unassembled WGS sequence"/>
</dbReference>
<reference evidence="2" key="1">
    <citation type="journal article" date="2020" name="Stud. Mycol.">
        <title>101 Dothideomycetes genomes: a test case for predicting lifestyles and emergence of pathogens.</title>
        <authorList>
            <person name="Haridas S."/>
            <person name="Albert R."/>
            <person name="Binder M."/>
            <person name="Bloem J."/>
            <person name="Labutti K."/>
            <person name="Salamov A."/>
            <person name="Andreopoulos B."/>
            <person name="Baker S."/>
            <person name="Barry K."/>
            <person name="Bills G."/>
            <person name="Bluhm B."/>
            <person name="Cannon C."/>
            <person name="Castanera R."/>
            <person name="Culley D."/>
            <person name="Daum C."/>
            <person name="Ezra D."/>
            <person name="Gonzalez J."/>
            <person name="Henrissat B."/>
            <person name="Kuo A."/>
            <person name="Liang C."/>
            <person name="Lipzen A."/>
            <person name="Lutzoni F."/>
            <person name="Magnuson J."/>
            <person name="Mondo S."/>
            <person name="Nolan M."/>
            <person name="Ohm R."/>
            <person name="Pangilinan J."/>
            <person name="Park H.-J."/>
            <person name="Ramirez L."/>
            <person name="Alfaro M."/>
            <person name="Sun H."/>
            <person name="Tritt A."/>
            <person name="Yoshinaga Y."/>
            <person name="Zwiers L.-H."/>
            <person name="Turgeon B."/>
            <person name="Goodwin S."/>
            <person name="Spatafora J."/>
            <person name="Crous P."/>
            <person name="Grigoriev I."/>
        </authorList>
    </citation>
    <scope>NUCLEOTIDE SEQUENCE</scope>
    <source>
        <strain evidence="2">CBS 122368</strain>
    </source>
</reference>
<dbReference type="RefSeq" id="XP_033690204.1">
    <property type="nucleotide sequence ID" value="XM_033832748.1"/>
</dbReference>
<accession>A0A6A6J032</accession>
<dbReference type="AlphaFoldDB" id="A0A6A6J032"/>
<feature type="compositionally biased region" description="Polar residues" evidence="1">
    <location>
        <begin position="48"/>
        <end position="79"/>
    </location>
</feature>
<feature type="region of interest" description="Disordered" evidence="1">
    <location>
        <begin position="1"/>
        <end position="90"/>
    </location>
</feature>
<sequence length="184" mass="20939">MEHANNGTSRKQHGPIEHVSQRSEADSGEVAHHTNHSQRRAHDRAPDYSTQASQTDPSDRIIQQSTPLSHNHPSTTFKFRTNEEGYPVLPSDQVAEPAHEAEENWHLFGRFRQLYTGKKDGDLRHDCEVNGLATYGRTEQLVERLAEKALRDYRRGFSGTYEIVGRMTWRNPPSPPQEDGGRAE</sequence>
<evidence type="ECO:0000256" key="1">
    <source>
        <dbReference type="SAM" id="MobiDB-lite"/>
    </source>
</evidence>